<dbReference type="NCBIfam" id="TIGR01844">
    <property type="entry name" value="type_I_sec_TolC"/>
    <property type="match status" value="1"/>
</dbReference>
<keyword evidence="6" id="KW-0472">Membrane</keyword>
<dbReference type="Gene3D" id="1.20.1600.10">
    <property type="entry name" value="Outer membrane efflux proteins (OEP)"/>
    <property type="match status" value="1"/>
</dbReference>
<comment type="subcellular location">
    <subcellularLocation>
        <location evidence="1">Cell outer membrane</location>
    </subcellularLocation>
</comment>
<keyword evidence="5" id="KW-0812">Transmembrane</keyword>
<dbReference type="InterPro" id="IPR051906">
    <property type="entry name" value="TolC-like"/>
</dbReference>
<dbReference type="EMBL" id="JBEPMB010000001">
    <property type="protein sequence ID" value="MET3612598.1"/>
    <property type="molecule type" value="Genomic_DNA"/>
</dbReference>
<dbReference type="SUPFAM" id="SSF56954">
    <property type="entry name" value="Outer membrane efflux proteins (OEP)"/>
    <property type="match status" value="1"/>
</dbReference>
<evidence type="ECO:0000256" key="1">
    <source>
        <dbReference type="ARBA" id="ARBA00004442"/>
    </source>
</evidence>
<keyword evidence="8" id="KW-0175">Coiled coil</keyword>
<evidence type="ECO:0000313" key="11">
    <source>
        <dbReference type="Proteomes" id="UP001549047"/>
    </source>
</evidence>
<feature type="chain" id="PRO_5045846853" evidence="9">
    <location>
        <begin position="27"/>
        <end position="461"/>
    </location>
</feature>
<evidence type="ECO:0000256" key="3">
    <source>
        <dbReference type="ARBA" id="ARBA00022448"/>
    </source>
</evidence>
<keyword evidence="3" id="KW-0813">Transport</keyword>
<name>A0ABV2IVT8_9HYPH</name>
<reference evidence="10 11" key="1">
    <citation type="submission" date="2024-06" db="EMBL/GenBank/DDBJ databases">
        <title>Genomic Encyclopedia of Type Strains, Phase IV (KMG-IV): sequencing the most valuable type-strain genomes for metagenomic binning, comparative biology and taxonomic classification.</title>
        <authorList>
            <person name="Goeker M."/>
        </authorList>
    </citation>
    <scope>NUCLEOTIDE SEQUENCE [LARGE SCALE GENOMIC DNA]</scope>
    <source>
        <strain evidence="10 11">DSM 29780</strain>
    </source>
</reference>
<keyword evidence="11" id="KW-1185">Reference proteome</keyword>
<evidence type="ECO:0000313" key="10">
    <source>
        <dbReference type="EMBL" id="MET3612598.1"/>
    </source>
</evidence>
<dbReference type="Pfam" id="PF02321">
    <property type="entry name" value="OEP"/>
    <property type="match status" value="2"/>
</dbReference>
<dbReference type="InterPro" id="IPR010130">
    <property type="entry name" value="T1SS_OMP_TolC"/>
</dbReference>
<feature type="coiled-coil region" evidence="8">
    <location>
        <begin position="185"/>
        <end position="212"/>
    </location>
</feature>
<evidence type="ECO:0000256" key="7">
    <source>
        <dbReference type="ARBA" id="ARBA00023237"/>
    </source>
</evidence>
<dbReference type="PANTHER" id="PTHR30026:SF22">
    <property type="entry name" value="OUTER MEMBRANE EFFLUX PROTEIN"/>
    <property type="match status" value="1"/>
</dbReference>
<comment type="caution">
    <text evidence="10">The sequence shown here is derived from an EMBL/GenBank/DDBJ whole genome shotgun (WGS) entry which is preliminary data.</text>
</comment>
<dbReference type="Proteomes" id="UP001549047">
    <property type="component" value="Unassembled WGS sequence"/>
</dbReference>
<proteinExistence type="inferred from homology"/>
<dbReference type="PANTHER" id="PTHR30026">
    <property type="entry name" value="OUTER MEMBRANE PROTEIN TOLC"/>
    <property type="match status" value="1"/>
</dbReference>
<evidence type="ECO:0000256" key="5">
    <source>
        <dbReference type="ARBA" id="ARBA00022692"/>
    </source>
</evidence>
<evidence type="ECO:0000256" key="6">
    <source>
        <dbReference type="ARBA" id="ARBA00023136"/>
    </source>
</evidence>
<dbReference type="InterPro" id="IPR003423">
    <property type="entry name" value="OMP_efflux"/>
</dbReference>
<accession>A0ABV2IVT8</accession>
<organism evidence="10 11">
    <name type="scientific">Rhizobium aquaticum</name>
    <dbReference type="NCBI Taxonomy" id="1549636"/>
    <lineage>
        <taxon>Bacteria</taxon>
        <taxon>Pseudomonadati</taxon>
        <taxon>Pseudomonadota</taxon>
        <taxon>Alphaproteobacteria</taxon>
        <taxon>Hyphomicrobiales</taxon>
        <taxon>Rhizobiaceae</taxon>
        <taxon>Rhizobium/Agrobacterium group</taxon>
        <taxon>Rhizobium</taxon>
    </lineage>
</organism>
<gene>
    <name evidence="10" type="ORF">ABID16_000903</name>
</gene>
<protein>
    <submittedName>
        <fullName evidence="10">Outer membrane protein</fullName>
    </submittedName>
</protein>
<keyword evidence="4" id="KW-1134">Transmembrane beta strand</keyword>
<evidence type="ECO:0000256" key="4">
    <source>
        <dbReference type="ARBA" id="ARBA00022452"/>
    </source>
</evidence>
<keyword evidence="7" id="KW-0998">Cell outer membrane</keyword>
<comment type="similarity">
    <text evidence="2">Belongs to the outer membrane factor (OMF) (TC 1.B.17) family.</text>
</comment>
<evidence type="ECO:0000256" key="2">
    <source>
        <dbReference type="ARBA" id="ARBA00007613"/>
    </source>
</evidence>
<evidence type="ECO:0000256" key="8">
    <source>
        <dbReference type="SAM" id="Coils"/>
    </source>
</evidence>
<evidence type="ECO:0000256" key="9">
    <source>
        <dbReference type="SAM" id="SignalP"/>
    </source>
</evidence>
<feature type="signal peptide" evidence="9">
    <location>
        <begin position="1"/>
        <end position="26"/>
    </location>
</feature>
<sequence length="461" mass="48041">MINFRRTLLAAVAVPALLGLAATAQADSLQGAMAKAYANNPDINAARASLRATDENVTIAKAGYRPQIGVTASHTNAGAYGVNNIAGANATTTTDTIALTVTQQIFDGFQGLNRINAAESGVYATREQVRGTEMQILYAAVQAYANVAMYKDFVSIRKQNLGFLNEQVKAANARLQVGEGTKTDVSQAQAQLAAAQAQLAAAVAQLKIAEATYMQIVGEEPKGISLPGAAKRGMPATLDKAVALGLQEHPSILAAQHVADASGYQVKTAEGALLPGVAIQGSVGRNYGNPSSLSSPRIYNSASVTAQLTIPLYKGGAEYGAVRQAKETMGANQIKVDSARLSVRQSVVSAYAQMQAASASITANKQAVSASNLALSGVIEERNVGQATTLDVLNSQQTVLTAKLNLAQAQHDLVVASYGVLAASGQLTVQTQGLQVAEYKPEEHYQAVKDAWIGLRTVDGN</sequence>
<keyword evidence="9" id="KW-0732">Signal</keyword>